<name>A0A5Q0GYA2_SACSY</name>
<evidence type="ECO:0000256" key="1">
    <source>
        <dbReference type="SAM" id="Phobius"/>
    </source>
</evidence>
<dbReference type="KEGG" id="ssyi:EKG83_17990"/>
<dbReference type="Proteomes" id="UP000325787">
    <property type="component" value="Chromosome"/>
</dbReference>
<dbReference type="AlphaFoldDB" id="A0A5Q0GYA2"/>
<organism evidence="2 3">
    <name type="scientific">Saccharothrix syringae</name>
    <name type="common">Nocardiopsis syringae</name>
    <dbReference type="NCBI Taxonomy" id="103733"/>
    <lineage>
        <taxon>Bacteria</taxon>
        <taxon>Bacillati</taxon>
        <taxon>Actinomycetota</taxon>
        <taxon>Actinomycetes</taxon>
        <taxon>Pseudonocardiales</taxon>
        <taxon>Pseudonocardiaceae</taxon>
        <taxon>Saccharothrix</taxon>
    </lineage>
</organism>
<accession>A0A5Q0GYA2</accession>
<feature type="transmembrane region" description="Helical" evidence="1">
    <location>
        <begin position="6"/>
        <end position="29"/>
    </location>
</feature>
<dbReference type="Pfam" id="PF13160">
    <property type="entry name" value="DUF3995"/>
    <property type="match status" value="1"/>
</dbReference>
<keyword evidence="1" id="KW-0472">Membrane</keyword>
<keyword evidence="1" id="KW-1133">Transmembrane helix</keyword>
<protein>
    <submittedName>
        <fullName evidence="2">DUF3995 domain-containing protein</fullName>
    </submittedName>
</protein>
<feature type="transmembrane region" description="Helical" evidence="1">
    <location>
        <begin position="50"/>
        <end position="68"/>
    </location>
</feature>
<dbReference type="RefSeq" id="WP_033434093.1">
    <property type="nucleotide sequence ID" value="NZ_CP034550.1"/>
</dbReference>
<proteinExistence type="predicted"/>
<keyword evidence="1" id="KW-0812">Transmembrane</keyword>
<keyword evidence="3" id="KW-1185">Reference proteome</keyword>
<dbReference type="EMBL" id="CP034550">
    <property type="protein sequence ID" value="QFZ19087.1"/>
    <property type="molecule type" value="Genomic_DNA"/>
</dbReference>
<evidence type="ECO:0000313" key="2">
    <source>
        <dbReference type="EMBL" id="QFZ19087.1"/>
    </source>
</evidence>
<dbReference type="InterPro" id="IPR025058">
    <property type="entry name" value="DUF3995"/>
</dbReference>
<evidence type="ECO:0000313" key="3">
    <source>
        <dbReference type="Proteomes" id="UP000325787"/>
    </source>
</evidence>
<gene>
    <name evidence="2" type="ORF">EKG83_17990</name>
</gene>
<feature type="transmembrane region" description="Helical" evidence="1">
    <location>
        <begin position="80"/>
        <end position="105"/>
    </location>
</feature>
<reference evidence="3" key="1">
    <citation type="journal article" date="2021" name="Curr. Microbiol.">
        <title>Complete genome of nocamycin-producing strain Saccharothrix syringae NRRL B-16468 reveals the biosynthetic potential for secondary metabolites.</title>
        <authorList>
            <person name="Mo X."/>
            <person name="Yang S."/>
        </authorList>
    </citation>
    <scope>NUCLEOTIDE SEQUENCE [LARGE SCALE GENOMIC DNA]</scope>
    <source>
        <strain evidence="3">ATCC 51364 / DSM 43886 / JCM 6844 / KCTC 9398 / NBRC 14523 / NRRL B-16468 / INA 2240</strain>
    </source>
</reference>
<sequence>MVVLASSTALVLLLVGVLHVVWVFSPWPFRSREDFARRVVGVAVDRAPSAGATVGVALLLGVAAYLVAARGGVVGAPGPAWLTVVGAGGVAAVLLLRGVAGFAVSSRRGTEFARLDVRVYSPLCLALAAACGAVAALG</sequence>
<feature type="transmembrane region" description="Helical" evidence="1">
    <location>
        <begin position="117"/>
        <end position="137"/>
    </location>
</feature>